<dbReference type="AlphaFoldDB" id="A0AAN9G9J6"/>
<gene>
    <name evidence="2" type="ORF">V1264_003672</name>
</gene>
<reference evidence="2 3" key="1">
    <citation type="submission" date="2024-02" db="EMBL/GenBank/DDBJ databases">
        <title>Chromosome-scale genome assembly of the rough periwinkle Littorina saxatilis.</title>
        <authorList>
            <person name="De Jode A."/>
            <person name="Faria R."/>
            <person name="Formenti G."/>
            <person name="Sims Y."/>
            <person name="Smith T.P."/>
            <person name="Tracey A."/>
            <person name="Wood J.M.D."/>
            <person name="Zagrodzka Z.B."/>
            <person name="Johannesson K."/>
            <person name="Butlin R.K."/>
            <person name="Leder E.H."/>
        </authorList>
    </citation>
    <scope>NUCLEOTIDE SEQUENCE [LARGE SCALE GENOMIC DNA]</scope>
    <source>
        <strain evidence="2">Snail1</strain>
        <tissue evidence="2">Muscle</tissue>
    </source>
</reference>
<accession>A0AAN9G9J6</accession>
<protein>
    <recommendedName>
        <fullName evidence="4">Secreted protein</fullName>
    </recommendedName>
</protein>
<sequence length="119" mass="12934">MKCVVIFAIVAAWVSSSEAVTCNDISTCTPDVSQFGDSGNKEDIQKACKSVREAMQCFRDAMADCRKGGNIPEETIRTLETQMDNYEQMLQNSCGSDSGAEGLKMTAFTLLSTFLALIL</sequence>
<name>A0AAN9G9J6_9CAEN</name>
<comment type="caution">
    <text evidence="2">The sequence shown here is derived from an EMBL/GenBank/DDBJ whole genome shotgun (WGS) entry which is preliminary data.</text>
</comment>
<dbReference type="Proteomes" id="UP001374579">
    <property type="component" value="Unassembled WGS sequence"/>
</dbReference>
<dbReference type="EMBL" id="JBAMIC010000012">
    <property type="protein sequence ID" value="KAK7099544.1"/>
    <property type="molecule type" value="Genomic_DNA"/>
</dbReference>
<evidence type="ECO:0008006" key="4">
    <source>
        <dbReference type="Google" id="ProtNLM"/>
    </source>
</evidence>
<keyword evidence="1" id="KW-0732">Signal</keyword>
<evidence type="ECO:0000256" key="1">
    <source>
        <dbReference type="SAM" id="SignalP"/>
    </source>
</evidence>
<feature type="chain" id="PRO_5042814886" description="Secreted protein" evidence="1">
    <location>
        <begin position="20"/>
        <end position="119"/>
    </location>
</feature>
<organism evidence="2 3">
    <name type="scientific">Littorina saxatilis</name>
    <dbReference type="NCBI Taxonomy" id="31220"/>
    <lineage>
        <taxon>Eukaryota</taxon>
        <taxon>Metazoa</taxon>
        <taxon>Spiralia</taxon>
        <taxon>Lophotrochozoa</taxon>
        <taxon>Mollusca</taxon>
        <taxon>Gastropoda</taxon>
        <taxon>Caenogastropoda</taxon>
        <taxon>Littorinimorpha</taxon>
        <taxon>Littorinoidea</taxon>
        <taxon>Littorinidae</taxon>
        <taxon>Littorina</taxon>
    </lineage>
</organism>
<keyword evidence="3" id="KW-1185">Reference proteome</keyword>
<proteinExistence type="predicted"/>
<evidence type="ECO:0000313" key="3">
    <source>
        <dbReference type="Proteomes" id="UP001374579"/>
    </source>
</evidence>
<feature type="signal peptide" evidence="1">
    <location>
        <begin position="1"/>
        <end position="19"/>
    </location>
</feature>
<evidence type="ECO:0000313" key="2">
    <source>
        <dbReference type="EMBL" id="KAK7099544.1"/>
    </source>
</evidence>